<keyword evidence="1" id="KW-0393">Immunoglobulin domain</keyword>
<feature type="domain" description="Ig-like" evidence="2">
    <location>
        <begin position="106"/>
        <end position="195"/>
    </location>
</feature>
<dbReference type="GO" id="GO:0070593">
    <property type="term" value="P:dendrite self-avoidance"/>
    <property type="evidence" value="ECO:0007669"/>
    <property type="project" value="TreeGrafter"/>
</dbReference>
<feature type="domain" description="Ig-like" evidence="2">
    <location>
        <begin position="483"/>
        <end position="571"/>
    </location>
</feature>
<proteinExistence type="predicted"/>
<dbReference type="GO" id="GO:0007156">
    <property type="term" value="P:homophilic cell adhesion via plasma membrane adhesion molecules"/>
    <property type="evidence" value="ECO:0007669"/>
    <property type="project" value="TreeGrafter"/>
</dbReference>
<accession>A0A4Z2CHI3</accession>
<evidence type="ECO:0000313" key="4">
    <source>
        <dbReference type="Proteomes" id="UP000516260"/>
    </source>
</evidence>
<organism evidence="3 4">
    <name type="scientific">Takifugu bimaculatus</name>
    <dbReference type="NCBI Taxonomy" id="433685"/>
    <lineage>
        <taxon>Eukaryota</taxon>
        <taxon>Metazoa</taxon>
        <taxon>Chordata</taxon>
        <taxon>Craniata</taxon>
        <taxon>Vertebrata</taxon>
        <taxon>Euteleostomi</taxon>
        <taxon>Actinopterygii</taxon>
        <taxon>Neopterygii</taxon>
        <taxon>Teleostei</taxon>
        <taxon>Neoteleostei</taxon>
        <taxon>Acanthomorphata</taxon>
        <taxon>Eupercaria</taxon>
        <taxon>Tetraodontiformes</taxon>
        <taxon>Tetradontoidea</taxon>
        <taxon>Tetraodontidae</taxon>
        <taxon>Takifugu</taxon>
    </lineage>
</organism>
<dbReference type="InterPro" id="IPR007110">
    <property type="entry name" value="Ig-like_dom"/>
</dbReference>
<comment type="caution">
    <text evidence="3">The sequence shown here is derived from an EMBL/GenBank/DDBJ whole genome shotgun (WGS) entry which is preliminary data.</text>
</comment>
<dbReference type="PANTHER" id="PTHR10075:SF14">
    <property type="entry name" value="CELL ADHESION MOLECULE DSCAM2-RELATED"/>
    <property type="match status" value="1"/>
</dbReference>
<dbReference type="PROSITE" id="PS50835">
    <property type="entry name" value="IG_LIKE"/>
    <property type="match status" value="6"/>
</dbReference>
<dbReference type="InterPro" id="IPR003599">
    <property type="entry name" value="Ig_sub"/>
</dbReference>
<protein>
    <recommendedName>
        <fullName evidence="2">Ig-like domain-containing protein</fullName>
    </recommendedName>
</protein>
<dbReference type="FunFam" id="2.60.40.10:FF:000022">
    <property type="entry name" value="Cardiac titin"/>
    <property type="match status" value="6"/>
</dbReference>
<dbReference type="InterPro" id="IPR013783">
    <property type="entry name" value="Ig-like_fold"/>
</dbReference>
<dbReference type="PANTHER" id="PTHR10075">
    <property type="entry name" value="BASIGIN RELATED"/>
    <property type="match status" value="1"/>
</dbReference>
<dbReference type="Gene3D" id="2.60.40.10">
    <property type="entry name" value="Immunoglobulins"/>
    <property type="match status" value="6"/>
</dbReference>
<dbReference type="Proteomes" id="UP000516260">
    <property type="component" value="Chromosome 1"/>
</dbReference>
<dbReference type="InterPro" id="IPR003598">
    <property type="entry name" value="Ig_sub2"/>
</dbReference>
<dbReference type="EMBL" id="SWLE01000001">
    <property type="protein sequence ID" value="TNN03713.1"/>
    <property type="molecule type" value="Genomic_DNA"/>
</dbReference>
<evidence type="ECO:0000256" key="1">
    <source>
        <dbReference type="ARBA" id="ARBA00023319"/>
    </source>
</evidence>
<gene>
    <name evidence="3" type="ORF">fugu_000742</name>
</gene>
<evidence type="ECO:0000313" key="3">
    <source>
        <dbReference type="EMBL" id="TNN03713.1"/>
    </source>
</evidence>
<dbReference type="AlphaFoldDB" id="A0A4Z2CHI3"/>
<dbReference type="InterPro" id="IPR036179">
    <property type="entry name" value="Ig-like_dom_sf"/>
</dbReference>
<dbReference type="SMART" id="SM00408">
    <property type="entry name" value="IGc2"/>
    <property type="match status" value="5"/>
</dbReference>
<dbReference type="InterPro" id="IPR013098">
    <property type="entry name" value="Ig_I-set"/>
</dbReference>
<dbReference type="Pfam" id="PF07679">
    <property type="entry name" value="I-set"/>
    <property type="match status" value="6"/>
</dbReference>
<dbReference type="GO" id="GO:0098632">
    <property type="term" value="F:cell-cell adhesion mediator activity"/>
    <property type="evidence" value="ECO:0007669"/>
    <property type="project" value="TreeGrafter"/>
</dbReference>
<feature type="domain" description="Ig-like" evidence="2">
    <location>
        <begin position="293"/>
        <end position="382"/>
    </location>
</feature>
<dbReference type="CDD" id="cd00096">
    <property type="entry name" value="Ig"/>
    <property type="match status" value="2"/>
</dbReference>
<dbReference type="GO" id="GO:0030424">
    <property type="term" value="C:axon"/>
    <property type="evidence" value="ECO:0007669"/>
    <property type="project" value="TreeGrafter"/>
</dbReference>
<feature type="domain" description="Ig-like" evidence="2">
    <location>
        <begin position="386"/>
        <end position="470"/>
    </location>
</feature>
<dbReference type="GO" id="GO:0005886">
    <property type="term" value="C:plasma membrane"/>
    <property type="evidence" value="ECO:0007669"/>
    <property type="project" value="TreeGrafter"/>
</dbReference>
<dbReference type="SUPFAM" id="SSF48726">
    <property type="entry name" value="Immunoglobulin"/>
    <property type="match status" value="6"/>
</dbReference>
<feature type="domain" description="Ig-like" evidence="2">
    <location>
        <begin position="200"/>
        <end position="288"/>
    </location>
</feature>
<name>A0A4Z2CHI3_9TELE</name>
<feature type="domain" description="Ig-like" evidence="2">
    <location>
        <begin position="1"/>
        <end position="101"/>
    </location>
</feature>
<dbReference type="GO" id="GO:0007411">
    <property type="term" value="P:axon guidance"/>
    <property type="evidence" value="ECO:0007669"/>
    <property type="project" value="TreeGrafter"/>
</dbReference>
<reference evidence="3 4" key="1">
    <citation type="submission" date="2019-04" db="EMBL/GenBank/DDBJ databases">
        <title>The sequence and de novo assembly of Takifugu bimaculatus genome using PacBio and Hi-C technologies.</title>
        <authorList>
            <person name="Xu P."/>
            <person name="Liu B."/>
            <person name="Zhou Z."/>
        </authorList>
    </citation>
    <scope>NUCLEOTIDE SEQUENCE [LARGE SCALE GENOMIC DNA]</scope>
    <source>
        <strain evidence="3">TB-2018</strain>
        <tissue evidence="3">Muscle</tissue>
    </source>
</reference>
<keyword evidence="4" id="KW-1185">Reference proteome</keyword>
<sequence length="578" mass="63009">MSLTCCVLSSEPPSFVSPPEPQSAVPNAKVRFKGTFKGTPPFTVQWFKDDKELMTGPTCFTGLDGLSCFLELYSVGISQSGVYSCQVRNAAGSARCSANLTVKEPPEFVLKLPVAKFVKQSDSLRLECKVCGTTPLKVTWYKHDTKVMDGANCRTSFVDSVAVLELLSTSFDDDGVYTCEAQNDAGSVSCSTTLSVKEPPSFTKVPQPIEGLKGKDVSLDCELSGTAPFQITWFKDKKPLTESRKYKMLSEGSSVTLHVIGIEPQDVGQYECKVSNSVGSETCQTLVKLREPPSFVKKLSNMTVILGQEVSLQATVKGSEPITVSWVQDKDHILRDGDNRRITFENNNVTLKVFKADATTAGRYTCRLTNDAGTAECFANLNVLEPAKIVDKPDALSVTAGDIAALEVKVCGTPELVTKWFKDGTELASGNKYKISFSRMISCLNVLSTEKLDSGEYTFEIMNEVGKDLSKINLTVLDKIIPPSFSRKLKDCHTVVGKTGEMECKVSGSPPFTISWYHNGEEIHSGPNYEISFSNNSCTLRVPTLKLSDSGVYKCKAINEAGTSETTASLDVKGLHRQ</sequence>
<evidence type="ECO:0000259" key="2">
    <source>
        <dbReference type="PROSITE" id="PS50835"/>
    </source>
</evidence>
<dbReference type="SMART" id="SM00409">
    <property type="entry name" value="IG"/>
    <property type="match status" value="6"/>
</dbReference>